<protein>
    <recommendedName>
        <fullName evidence="4">DUF3157 domain-containing protein</fullName>
    </recommendedName>
</protein>
<dbReference type="eggNOG" id="ENOG5032T0Z">
    <property type="taxonomic scope" value="Bacteria"/>
</dbReference>
<feature type="signal peptide" evidence="1">
    <location>
        <begin position="1"/>
        <end position="20"/>
    </location>
</feature>
<gene>
    <name evidence="2" type="ORF">B3C1_11272</name>
</gene>
<dbReference type="AlphaFoldDB" id="K2JPJ3"/>
<evidence type="ECO:0000313" key="3">
    <source>
        <dbReference type="Proteomes" id="UP000006755"/>
    </source>
</evidence>
<organism evidence="2 3">
    <name type="scientific">Gallaecimonas xiamenensis 3-C-1</name>
    <dbReference type="NCBI Taxonomy" id="745411"/>
    <lineage>
        <taxon>Bacteria</taxon>
        <taxon>Pseudomonadati</taxon>
        <taxon>Pseudomonadota</taxon>
        <taxon>Gammaproteobacteria</taxon>
        <taxon>Enterobacterales</taxon>
        <taxon>Gallaecimonadaceae</taxon>
        <taxon>Gallaecimonas</taxon>
    </lineage>
</organism>
<dbReference type="Pfam" id="PF11355">
    <property type="entry name" value="DUF3157"/>
    <property type="match status" value="2"/>
</dbReference>
<dbReference type="EMBL" id="AMRI01000014">
    <property type="protein sequence ID" value="EKE72409.1"/>
    <property type="molecule type" value="Genomic_DNA"/>
</dbReference>
<evidence type="ECO:0000256" key="1">
    <source>
        <dbReference type="SAM" id="SignalP"/>
    </source>
</evidence>
<feature type="chain" id="PRO_5003861610" description="DUF3157 domain-containing protein" evidence="1">
    <location>
        <begin position="21"/>
        <end position="173"/>
    </location>
</feature>
<dbReference type="InterPro" id="IPR021501">
    <property type="entry name" value="DUF3157"/>
</dbReference>
<evidence type="ECO:0000313" key="2">
    <source>
        <dbReference type="EMBL" id="EKE72409.1"/>
    </source>
</evidence>
<dbReference type="OrthoDB" id="5593708at2"/>
<evidence type="ECO:0008006" key="4">
    <source>
        <dbReference type="Google" id="ProtNLM"/>
    </source>
</evidence>
<name>K2JPJ3_9GAMM</name>
<keyword evidence="3" id="KW-1185">Reference proteome</keyword>
<dbReference type="PATRIC" id="fig|745411.4.peg.2214"/>
<dbReference type="RefSeq" id="WP_008484922.1">
    <property type="nucleotide sequence ID" value="NZ_AMRI01000014.1"/>
</dbReference>
<sequence length="173" mass="19617">MYKKFALPALLLGLSLPALAAEVAQVTLPNGMVVRLKDDFTWEYVIAKTPDQHLAPQALAQAELLASTAKDRVKLKLARHQWQDGRLGLVFNLENDNSENVVKVVADAQFFDDQGKPIKRQSLVVWQAEYRMPESYLRKGQSRDSRELWVEGIDPAQWQKGLVSLSISKLQFR</sequence>
<dbReference type="STRING" id="745411.B3C1_11272"/>
<proteinExistence type="predicted"/>
<comment type="caution">
    <text evidence="2">The sequence shown here is derived from an EMBL/GenBank/DDBJ whole genome shotgun (WGS) entry which is preliminary data.</text>
</comment>
<dbReference type="Proteomes" id="UP000006755">
    <property type="component" value="Unassembled WGS sequence"/>
</dbReference>
<keyword evidence="1" id="KW-0732">Signal</keyword>
<accession>K2JPJ3</accession>
<reference evidence="2 3" key="1">
    <citation type="journal article" date="2012" name="J. Bacteriol.">
        <title>Genome Sequence of Gallaecimonas xiamenensis Type Strain 3-C-1.</title>
        <authorList>
            <person name="Lai Q."/>
            <person name="Wang L."/>
            <person name="Wang W."/>
            <person name="Shao Z."/>
        </authorList>
    </citation>
    <scope>NUCLEOTIDE SEQUENCE [LARGE SCALE GENOMIC DNA]</scope>
    <source>
        <strain evidence="2 3">3-C-1</strain>
    </source>
</reference>